<proteinExistence type="inferred from homology"/>
<accession>A0A345NP32</accession>
<evidence type="ECO:0000256" key="3">
    <source>
        <dbReference type="ARBA" id="ARBA00022763"/>
    </source>
</evidence>
<dbReference type="GO" id="GO:0016787">
    <property type="term" value="F:hydrolase activity"/>
    <property type="evidence" value="ECO:0007669"/>
    <property type="project" value="UniProtKB-KW"/>
</dbReference>
<evidence type="ECO:0000256" key="1">
    <source>
        <dbReference type="ARBA" id="ARBA00022722"/>
    </source>
</evidence>
<organism evidence="7 8">
    <name type="scientific">Ornithinimicrobium avium</name>
    <dbReference type="NCBI Taxonomy" id="2283195"/>
    <lineage>
        <taxon>Bacteria</taxon>
        <taxon>Bacillati</taxon>
        <taxon>Actinomycetota</taxon>
        <taxon>Actinomycetes</taxon>
        <taxon>Micrococcales</taxon>
        <taxon>Ornithinimicrobiaceae</taxon>
        <taxon>Ornithinimicrobium</taxon>
    </lineage>
</organism>
<dbReference type="KEGG" id="orn:DV701_12290"/>
<keyword evidence="3" id="KW-0227">DNA damage</keyword>
<dbReference type="EMBL" id="CP031229">
    <property type="protein sequence ID" value="AXH96790.1"/>
    <property type="molecule type" value="Genomic_DNA"/>
</dbReference>
<protein>
    <submittedName>
        <fullName evidence="7">Very short patch repair endonuclease</fullName>
    </submittedName>
</protein>
<keyword evidence="2 7" id="KW-0255">Endonuclease</keyword>
<evidence type="ECO:0000256" key="5">
    <source>
        <dbReference type="ARBA" id="ARBA00023204"/>
    </source>
</evidence>
<dbReference type="Pfam" id="PF03852">
    <property type="entry name" value="Vsr"/>
    <property type="match status" value="1"/>
</dbReference>
<dbReference type="AlphaFoldDB" id="A0A345NP32"/>
<comment type="similarity">
    <text evidence="6">Belongs to the Vsr family.</text>
</comment>
<evidence type="ECO:0000256" key="6">
    <source>
        <dbReference type="ARBA" id="ARBA00029466"/>
    </source>
</evidence>
<keyword evidence="4" id="KW-0378">Hydrolase</keyword>
<keyword evidence="1" id="KW-0540">Nuclease</keyword>
<dbReference type="CDD" id="cd00221">
    <property type="entry name" value="Vsr"/>
    <property type="match status" value="1"/>
</dbReference>
<dbReference type="Gene3D" id="3.40.960.10">
    <property type="entry name" value="VSR Endonuclease"/>
    <property type="match status" value="1"/>
</dbReference>
<dbReference type="InterPro" id="IPR004603">
    <property type="entry name" value="DNA_mismatch_endonuc_vsr"/>
</dbReference>
<dbReference type="OrthoDB" id="9801520at2"/>
<name>A0A345NP32_9MICO</name>
<dbReference type="NCBIfam" id="TIGR00632">
    <property type="entry name" value="vsr"/>
    <property type="match status" value="1"/>
</dbReference>
<dbReference type="REBASE" id="265078">
    <property type="entry name" value="V.Osp3305ORF12285P"/>
</dbReference>
<evidence type="ECO:0000313" key="8">
    <source>
        <dbReference type="Proteomes" id="UP000253790"/>
    </source>
</evidence>
<dbReference type="GO" id="GO:0006298">
    <property type="term" value="P:mismatch repair"/>
    <property type="evidence" value="ECO:0007669"/>
    <property type="project" value="InterPro"/>
</dbReference>
<sequence>MQLQRTRDTAPELAVRRILHARGLRYRVDRPPLKGLRRRADIVFGPAKVAVFIDGCFWHGCPEHGRKETQANPNYWSGKMARNRERDADTDAQLAEAGWAVVRVWEHQPPVEVADVIADIVARRLGKPSR</sequence>
<dbReference type="GO" id="GO:0004519">
    <property type="term" value="F:endonuclease activity"/>
    <property type="evidence" value="ECO:0007669"/>
    <property type="project" value="UniProtKB-KW"/>
</dbReference>
<reference evidence="7 8" key="1">
    <citation type="submission" date="2018-07" db="EMBL/GenBank/DDBJ databases">
        <title>Complete genome sequencing of Ornithinimicrobium sp. AMA3305.</title>
        <authorList>
            <person name="Bae J.-W."/>
        </authorList>
    </citation>
    <scope>NUCLEOTIDE SEQUENCE [LARGE SCALE GENOMIC DNA]</scope>
    <source>
        <strain evidence="7 8">AMA3305</strain>
    </source>
</reference>
<keyword evidence="5" id="KW-0234">DNA repair</keyword>
<evidence type="ECO:0000256" key="2">
    <source>
        <dbReference type="ARBA" id="ARBA00022759"/>
    </source>
</evidence>
<dbReference type="SUPFAM" id="SSF52980">
    <property type="entry name" value="Restriction endonuclease-like"/>
    <property type="match status" value="1"/>
</dbReference>
<keyword evidence="8" id="KW-1185">Reference proteome</keyword>
<evidence type="ECO:0000313" key="7">
    <source>
        <dbReference type="EMBL" id="AXH96790.1"/>
    </source>
</evidence>
<dbReference type="InterPro" id="IPR011335">
    <property type="entry name" value="Restrct_endonuc-II-like"/>
</dbReference>
<gene>
    <name evidence="7" type="ORF">DV701_12290</name>
</gene>
<dbReference type="Proteomes" id="UP000253790">
    <property type="component" value="Chromosome"/>
</dbReference>
<evidence type="ECO:0000256" key="4">
    <source>
        <dbReference type="ARBA" id="ARBA00022801"/>
    </source>
</evidence>